<dbReference type="InterPro" id="IPR007016">
    <property type="entry name" value="O-antigen_ligase-rel_domated"/>
</dbReference>
<keyword evidence="8" id="KW-1185">Reference proteome</keyword>
<reference evidence="7 8" key="1">
    <citation type="submission" date="2021-03" db="EMBL/GenBank/DDBJ databases">
        <authorList>
            <person name="Peeters C."/>
        </authorList>
    </citation>
    <scope>NUCLEOTIDE SEQUENCE [LARGE SCALE GENOMIC DNA]</scope>
    <source>
        <strain evidence="7 8">LMG 26411</strain>
    </source>
</reference>
<feature type="transmembrane region" description="Helical" evidence="5">
    <location>
        <begin position="354"/>
        <end position="375"/>
    </location>
</feature>
<keyword evidence="3 5" id="KW-1133">Transmembrane helix</keyword>
<proteinExistence type="predicted"/>
<sequence length="407" mass="45082">MFAYTSFATFIFFAISLVIPGGFSVGPVLLLLGSFVLMRAQRRVNLATPDYVVIAALAIYFFSSCLMNVFQVSPGREYDAPLRFLLAIPAIFLLLEYPPTPIAIWGGLATGAIGSGIFSAWQTLVLLHERAEGFTNPIQYGNISLLLGTLCLAGIDWARNQRHATAWMTALVTGAVCGILGSLFTGSRGSWLALPFCLAVLMFQYRRVWKAWHFAVGLIAVLVAVMFYQAAPHNSVKKRIELAFTESSAYSKEHNARTSVGARLEMWRTGILLIKERPALGWGKQGYMNDVQRLIHEGKVDAVVGEHSHLHNEYLDAWVKRGILGLFAVLILYLAPLYLFAVRTRHVTEQAKPYAVAGIMLSLSYLIFGLTQAFLTHVNGVMLYAFTLAILWTATTTPVQLTIKREI</sequence>
<feature type="transmembrane region" description="Helical" evidence="5">
    <location>
        <begin position="212"/>
        <end position="231"/>
    </location>
</feature>
<accession>A0ABM8TBM1</accession>
<feature type="transmembrane region" description="Helical" evidence="5">
    <location>
        <begin position="51"/>
        <end position="72"/>
    </location>
</feature>
<evidence type="ECO:0000256" key="2">
    <source>
        <dbReference type="ARBA" id="ARBA00022692"/>
    </source>
</evidence>
<dbReference type="PANTHER" id="PTHR37422:SF17">
    <property type="entry name" value="O-ANTIGEN LIGASE"/>
    <property type="match status" value="1"/>
</dbReference>
<evidence type="ECO:0000256" key="5">
    <source>
        <dbReference type="SAM" id="Phobius"/>
    </source>
</evidence>
<evidence type="ECO:0000313" key="8">
    <source>
        <dbReference type="Proteomes" id="UP000672657"/>
    </source>
</evidence>
<evidence type="ECO:0000259" key="6">
    <source>
        <dbReference type="Pfam" id="PF04932"/>
    </source>
</evidence>
<gene>
    <name evidence="7" type="ORF">LMG26411_00884</name>
</gene>
<protein>
    <recommendedName>
        <fullName evidence="6">O-antigen ligase-related domain-containing protein</fullName>
    </recommendedName>
</protein>
<dbReference type="InterPro" id="IPR051533">
    <property type="entry name" value="WaaL-like"/>
</dbReference>
<comment type="subcellular location">
    <subcellularLocation>
        <location evidence="1">Membrane</location>
        <topology evidence="1">Multi-pass membrane protein</topology>
    </subcellularLocation>
</comment>
<feature type="domain" description="O-antigen ligase-related" evidence="6">
    <location>
        <begin position="175"/>
        <end position="329"/>
    </location>
</feature>
<dbReference type="RefSeq" id="WP_211952088.1">
    <property type="nucleotide sequence ID" value="NZ_CAJPVI010000003.1"/>
</dbReference>
<dbReference type="Pfam" id="PF04932">
    <property type="entry name" value="Wzy_C"/>
    <property type="match status" value="1"/>
</dbReference>
<evidence type="ECO:0000256" key="3">
    <source>
        <dbReference type="ARBA" id="ARBA00022989"/>
    </source>
</evidence>
<evidence type="ECO:0000256" key="1">
    <source>
        <dbReference type="ARBA" id="ARBA00004141"/>
    </source>
</evidence>
<feature type="transmembrane region" description="Helical" evidence="5">
    <location>
        <begin position="141"/>
        <end position="158"/>
    </location>
</feature>
<organism evidence="7 8">
    <name type="scientific">Cupriavidus numazuensis</name>
    <dbReference type="NCBI Taxonomy" id="221992"/>
    <lineage>
        <taxon>Bacteria</taxon>
        <taxon>Pseudomonadati</taxon>
        <taxon>Pseudomonadota</taxon>
        <taxon>Betaproteobacteria</taxon>
        <taxon>Burkholderiales</taxon>
        <taxon>Burkholderiaceae</taxon>
        <taxon>Cupriavidus</taxon>
    </lineage>
</organism>
<name>A0ABM8TBM1_9BURK</name>
<keyword evidence="4 5" id="KW-0472">Membrane</keyword>
<feature type="transmembrane region" description="Helical" evidence="5">
    <location>
        <begin position="6"/>
        <end position="39"/>
    </location>
</feature>
<comment type="caution">
    <text evidence="7">The sequence shown here is derived from an EMBL/GenBank/DDBJ whole genome shotgun (WGS) entry which is preliminary data.</text>
</comment>
<feature type="transmembrane region" description="Helical" evidence="5">
    <location>
        <begin position="102"/>
        <end position="121"/>
    </location>
</feature>
<dbReference type="Proteomes" id="UP000672657">
    <property type="component" value="Unassembled WGS sequence"/>
</dbReference>
<dbReference type="PANTHER" id="PTHR37422">
    <property type="entry name" value="TEICHURONIC ACID BIOSYNTHESIS PROTEIN TUAE"/>
    <property type="match status" value="1"/>
</dbReference>
<feature type="transmembrane region" description="Helical" evidence="5">
    <location>
        <begin position="165"/>
        <end position="183"/>
    </location>
</feature>
<dbReference type="EMBL" id="CAJPVI010000003">
    <property type="protein sequence ID" value="CAG2133875.1"/>
    <property type="molecule type" value="Genomic_DNA"/>
</dbReference>
<feature type="transmembrane region" description="Helical" evidence="5">
    <location>
        <begin position="381"/>
        <end position="403"/>
    </location>
</feature>
<evidence type="ECO:0000256" key="4">
    <source>
        <dbReference type="ARBA" id="ARBA00023136"/>
    </source>
</evidence>
<keyword evidence="2 5" id="KW-0812">Transmembrane</keyword>
<evidence type="ECO:0000313" key="7">
    <source>
        <dbReference type="EMBL" id="CAG2133875.1"/>
    </source>
</evidence>
<feature type="transmembrane region" description="Helical" evidence="5">
    <location>
        <begin position="323"/>
        <end position="342"/>
    </location>
</feature>